<evidence type="ECO:0008006" key="3">
    <source>
        <dbReference type="Google" id="ProtNLM"/>
    </source>
</evidence>
<proteinExistence type="predicted"/>
<evidence type="ECO:0000313" key="1">
    <source>
        <dbReference type="EMBL" id="TFY55077.1"/>
    </source>
</evidence>
<name>A0A4Y9Y0G6_9APHY</name>
<dbReference type="EMBL" id="SEKV01000628">
    <property type="protein sequence ID" value="TFY55077.1"/>
    <property type="molecule type" value="Genomic_DNA"/>
</dbReference>
<dbReference type="InterPro" id="IPR029032">
    <property type="entry name" value="AhpD-like"/>
</dbReference>
<dbReference type="SUPFAM" id="SSF69118">
    <property type="entry name" value="AhpD-like"/>
    <property type="match status" value="1"/>
</dbReference>
<evidence type="ECO:0000313" key="2">
    <source>
        <dbReference type="Proteomes" id="UP000298390"/>
    </source>
</evidence>
<sequence length="254" mass="27485">MADIATASFLNTLKSAFPSPPLTRPEAVLTQPWYIVAAVSFSASRKPAAVPIVFEFVLHELEAAQLVAGVRADSEEGLAQRIKLISKIREALLHSGLLSGVPRIIESLIALHGITPEELQAKEVLRDRTKTIADYEQSGEKLFRSMYRETADTVQGLLDRAYPDLGWFCNTVGYGITYGGTDVLTQVEVSYAIVAALIAIDAPRQITWHLANAQHGGATFEEARAVREISVKVAQAAGVTWSGGVPEVTAVEQD</sequence>
<comment type="caution">
    <text evidence="1">The sequence shown here is derived from an EMBL/GenBank/DDBJ whole genome shotgun (WGS) entry which is preliminary data.</text>
</comment>
<organism evidence="1 2">
    <name type="scientific">Rhodofomes roseus</name>
    <dbReference type="NCBI Taxonomy" id="34475"/>
    <lineage>
        <taxon>Eukaryota</taxon>
        <taxon>Fungi</taxon>
        <taxon>Dikarya</taxon>
        <taxon>Basidiomycota</taxon>
        <taxon>Agaricomycotina</taxon>
        <taxon>Agaricomycetes</taxon>
        <taxon>Polyporales</taxon>
        <taxon>Rhodofomes</taxon>
    </lineage>
</organism>
<dbReference type="STRING" id="34475.A0A4Y9Y0G6"/>
<dbReference type="Proteomes" id="UP000298390">
    <property type="component" value="Unassembled WGS sequence"/>
</dbReference>
<dbReference type="PANTHER" id="PTHR28180:SF2">
    <property type="entry name" value="PEROXISOMAL PROTEIN 2"/>
    <property type="match status" value="1"/>
</dbReference>
<accession>A0A4Y9Y0G6</accession>
<dbReference type="Gene3D" id="1.20.1290.10">
    <property type="entry name" value="AhpD-like"/>
    <property type="match status" value="1"/>
</dbReference>
<reference evidence="1 2" key="1">
    <citation type="submission" date="2019-01" db="EMBL/GenBank/DDBJ databases">
        <title>Genome sequencing of the rare red list fungi Fomitopsis rosea.</title>
        <authorList>
            <person name="Buettner E."/>
            <person name="Kellner H."/>
        </authorList>
    </citation>
    <scope>NUCLEOTIDE SEQUENCE [LARGE SCALE GENOMIC DNA]</scope>
    <source>
        <strain evidence="1 2">DSM 105464</strain>
    </source>
</reference>
<gene>
    <name evidence="1" type="ORF">EVJ58_g8478</name>
</gene>
<dbReference type="InterPro" id="IPR052999">
    <property type="entry name" value="PTS1_Protein"/>
</dbReference>
<protein>
    <recommendedName>
        <fullName evidence="3">Carboxymuconolactone decarboxylase-like domain-containing protein</fullName>
    </recommendedName>
</protein>
<dbReference type="PANTHER" id="PTHR28180">
    <property type="entry name" value="CONSERVED MITOCHONDRIAL PROTEIN-RELATED"/>
    <property type="match status" value="1"/>
</dbReference>
<dbReference type="AlphaFoldDB" id="A0A4Y9Y0G6"/>